<dbReference type="HOGENOM" id="CLU_000288_7_34_1"/>
<dbReference type="PANTHER" id="PTHR44329">
    <property type="entry name" value="SERINE/THREONINE-PROTEIN KINASE TNNI3K-RELATED"/>
    <property type="match status" value="1"/>
</dbReference>
<dbReference type="InterPro" id="IPR000719">
    <property type="entry name" value="Prot_kinase_dom"/>
</dbReference>
<dbReference type="InterPro" id="IPR011009">
    <property type="entry name" value="Kinase-like_dom_sf"/>
</dbReference>
<dbReference type="Pfam" id="PF07714">
    <property type="entry name" value="PK_Tyr_Ser-Thr"/>
    <property type="match status" value="1"/>
</dbReference>
<dbReference type="InterPro" id="IPR051681">
    <property type="entry name" value="Ser/Thr_Kinases-Pseudokinases"/>
</dbReference>
<feature type="domain" description="Protein kinase" evidence="1">
    <location>
        <begin position="137"/>
        <end position="408"/>
    </location>
</feature>
<comment type="caution">
    <text evidence="2">The sequence shown here is derived from an EMBL/GenBank/DDBJ whole genome shotgun (WGS) entry which is preliminary data.</text>
</comment>
<evidence type="ECO:0000313" key="3">
    <source>
        <dbReference type="Proteomes" id="UP000022910"/>
    </source>
</evidence>
<dbReference type="GO" id="GO:0004674">
    <property type="term" value="F:protein serine/threonine kinase activity"/>
    <property type="evidence" value="ECO:0007669"/>
    <property type="project" value="TreeGrafter"/>
</dbReference>
<dbReference type="AlphaFoldDB" id="A0A015L5B6"/>
<organism evidence="2 3">
    <name type="scientific">Rhizophagus irregularis (strain DAOM 197198w)</name>
    <name type="common">Glomus intraradices</name>
    <dbReference type="NCBI Taxonomy" id="1432141"/>
    <lineage>
        <taxon>Eukaryota</taxon>
        <taxon>Fungi</taxon>
        <taxon>Fungi incertae sedis</taxon>
        <taxon>Mucoromycota</taxon>
        <taxon>Glomeromycotina</taxon>
        <taxon>Glomeromycetes</taxon>
        <taxon>Glomerales</taxon>
        <taxon>Glomeraceae</taxon>
        <taxon>Rhizophagus</taxon>
    </lineage>
</organism>
<keyword evidence="3" id="KW-1185">Reference proteome</keyword>
<dbReference type="InterPro" id="IPR001245">
    <property type="entry name" value="Ser-Thr/Tyr_kinase_cat_dom"/>
</dbReference>
<dbReference type="EMBL" id="JEMT01012691">
    <property type="protein sequence ID" value="EXX74879.1"/>
    <property type="molecule type" value="Genomic_DNA"/>
</dbReference>
<evidence type="ECO:0000259" key="1">
    <source>
        <dbReference type="PROSITE" id="PS50011"/>
    </source>
</evidence>
<gene>
    <name evidence="2" type="ORF">RirG_047000</name>
</gene>
<dbReference type="Gene3D" id="1.10.510.10">
    <property type="entry name" value="Transferase(Phosphotransferase) domain 1"/>
    <property type="match status" value="1"/>
</dbReference>
<dbReference type="PROSITE" id="PS50011">
    <property type="entry name" value="PROTEIN_KINASE_DOM"/>
    <property type="match status" value="1"/>
</dbReference>
<proteinExistence type="predicted"/>
<protein>
    <submittedName>
        <fullName evidence="2">Mkk1p</fullName>
    </submittedName>
</protein>
<name>A0A015L5B6_RHIIW</name>
<dbReference type="Proteomes" id="UP000022910">
    <property type="component" value="Unassembled WGS sequence"/>
</dbReference>
<dbReference type="GO" id="GO:0005524">
    <property type="term" value="F:ATP binding"/>
    <property type="evidence" value="ECO:0007669"/>
    <property type="project" value="InterPro"/>
</dbReference>
<accession>A0A015L5B6</accession>
<evidence type="ECO:0000313" key="2">
    <source>
        <dbReference type="EMBL" id="EXX74879.1"/>
    </source>
</evidence>
<dbReference type="SUPFAM" id="SSF56112">
    <property type="entry name" value="Protein kinase-like (PK-like)"/>
    <property type="match status" value="1"/>
</dbReference>
<sequence>MSAIRKDLIYTTHIKARALTDYNIHKDMHKQFEFQKQTILADELLTKDEKSEAIRILTANYDRGKLVYNKGTRRVCENCNQKCLATLYCEYCVRNYLKNNFSNWTSGNDDIDNLIQECQMKTFDPNVIIEWIPYDNLKNTKYLTKGGYSEIYTAEWVDGCYYEWDSNQQQLKRFGGQYVVLKRLENVESANKRWFEEANSHLNICNKWSDAIVKCVGLTKDPLNGDYMLVMNKLDADLRKYLQQNHNQLTWKERIQMADSIIMALSRVHKENAIHRDLHSGNILFQFGGIFNISDLGFCGPADKPLKSVYGNLPYVAPEVIAGKLTTFKSDIYSIGILMWEISSGQPPFINCEHDYNLAMNIVNGIRPKIVSGTPLEYKTLMIRCWDANPSNRPDIKTLRKRIRELNLDYQNKPNELLTQIEEDNSSEISGLEKYTNSSRCSTSKVHQFENLPEPRNATEEEQEAFHSNKSYNFHIPNNIDDFDKLNNQKNGSKIISIFKGL</sequence>
<dbReference type="OrthoDB" id="5979581at2759"/>
<reference evidence="2 3" key="1">
    <citation type="submission" date="2014-02" db="EMBL/GenBank/DDBJ databases">
        <title>Single nucleus genome sequencing reveals high similarity among nuclei of an endomycorrhizal fungus.</title>
        <authorList>
            <person name="Lin K."/>
            <person name="Geurts R."/>
            <person name="Zhang Z."/>
            <person name="Limpens E."/>
            <person name="Saunders D.G."/>
            <person name="Mu D."/>
            <person name="Pang E."/>
            <person name="Cao H."/>
            <person name="Cha H."/>
            <person name="Lin T."/>
            <person name="Zhou Q."/>
            <person name="Shang Y."/>
            <person name="Li Y."/>
            <person name="Ivanov S."/>
            <person name="Sharma T."/>
            <person name="Velzen R.V."/>
            <person name="Ruijter N.D."/>
            <person name="Aanen D.K."/>
            <person name="Win J."/>
            <person name="Kamoun S."/>
            <person name="Bisseling T."/>
            <person name="Huang S."/>
        </authorList>
    </citation>
    <scope>NUCLEOTIDE SEQUENCE [LARGE SCALE GENOMIC DNA]</scope>
    <source>
        <strain evidence="3">DAOM197198w</strain>
    </source>
</reference>